<evidence type="ECO:0000313" key="2">
    <source>
        <dbReference type="EMBL" id="KAK0154401.1"/>
    </source>
</evidence>
<evidence type="ECO:0000313" key="3">
    <source>
        <dbReference type="Proteomes" id="UP001174136"/>
    </source>
</evidence>
<accession>A0AA47P7V5</accession>
<proteinExistence type="predicted"/>
<dbReference type="AlphaFoldDB" id="A0AA47P7V5"/>
<feature type="compositionally biased region" description="Low complexity" evidence="1">
    <location>
        <begin position="9"/>
        <end position="20"/>
    </location>
</feature>
<organism evidence="2 3">
    <name type="scientific">Merluccius polli</name>
    <name type="common">Benguela hake</name>
    <name type="synonym">Merluccius cadenati</name>
    <dbReference type="NCBI Taxonomy" id="89951"/>
    <lineage>
        <taxon>Eukaryota</taxon>
        <taxon>Metazoa</taxon>
        <taxon>Chordata</taxon>
        <taxon>Craniata</taxon>
        <taxon>Vertebrata</taxon>
        <taxon>Euteleostomi</taxon>
        <taxon>Actinopterygii</taxon>
        <taxon>Neopterygii</taxon>
        <taxon>Teleostei</taxon>
        <taxon>Neoteleostei</taxon>
        <taxon>Acanthomorphata</taxon>
        <taxon>Zeiogadaria</taxon>
        <taxon>Gadariae</taxon>
        <taxon>Gadiformes</taxon>
        <taxon>Gadoidei</taxon>
        <taxon>Merlucciidae</taxon>
        <taxon>Merluccius</taxon>
    </lineage>
</organism>
<comment type="caution">
    <text evidence="2">The sequence shown here is derived from an EMBL/GenBank/DDBJ whole genome shotgun (WGS) entry which is preliminary data.</text>
</comment>
<sequence length="174" mass="19794">MKCNQSNGSTDAVASSVSSTMKPKTNGQKERKIVQKSTFGWVVVHGPDSVSSTLETTCMNISLEDTQVSKELHAFWEIESLVKIPWRQDKPDLVDNFRVAKKRFESLKKRLKADVTLHVGYLQEGICEDIPVNYMTPEKMETVKYCLPHHAVFREDKATTKLRIMFDASSHENC</sequence>
<protein>
    <submittedName>
        <fullName evidence="2">Uncharacterized protein</fullName>
    </submittedName>
</protein>
<feature type="region of interest" description="Disordered" evidence="1">
    <location>
        <begin position="1"/>
        <end position="32"/>
    </location>
</feature>
<gene>
    <name evidence="2" type="ORF">N1851_003510</name>
</gene>
<dbReference type="Proteomes" id="UP001174136">
    <property type="component" value="Unassembled WGS sequence"/>
</dbReference>
<dbReference type="EMBL" id="JAOPHQ010000568">
    <property type="protein sequence ID" value="KAK0154401.1"/>
    <property type="molecule type" value="Genomic_DNA"/>
</dbReference>
<keyword evidence="3" id="KW-1185">Reference proteome</keyword>
<evidence type="ECO:0000256" key="1">
    <source>
        <dbReference type="SAM" id="MobiDB-lite"/>
    </source>
</evidence>
<reference evidence="2" key="1">
    <citation type="journal article" date="2023" name="Front. Mar. Sci.">
        <title>A new Merluccius polli reference genome to investigate the effects of global change in West African waters.</title>
        <authorList>
            <person name="Mateo J.L."/>
            <person name="Blanco-Fernandez C."/>
            <person name="Garcia-Vazquez E."/>
            <person name="Machado-Schiaffino G."/>
        </authorList>
    </citation>
    <scope>NUCLEOTIDE SEQUENCE</scope>
    <source>
        <strain evidence="2">C29</strain>
        <tissue evidence="2">Fin</tissue>
    </source>
</reference>
<name>A0AA47P7V5_MERPO</name>